<dbReference type="PANTHER" id="PTHR36194">
    <property type="entry name" value="S-LAYER-LIKE PROTEIN"/>
    <property type="match status" value="1"/>
</dbReference>
<gene>
    <name evidence="4" type="ORF">SAMN00790413_00892</name>
</gene>
<feature type="region of interest" description="Disordered" evidence="1">
    <location>
        <begin position="208"/>
        <end position="240"/>
    </location>
</feature>
<dbReference type="Proteomes" id="UP000192582">
    <property type="component" value="Unassembled WGS sequence"/>
</dbReference>
<protein>
    <submittedName>
        <fullName evidence="4">Uncharacterized protein potentially involved in peptidoglycan biosynthesis</fullName>
    </submittedName>
</protein>
<name>A0A1W1VBT6_9DEIO</name>
<keyword evidence="5" id="KW-1185">Reference proteome</keyword>
<proteinExistence type="predicted"/>
<dbReference type="AlphaFoldDB" id="A0A1W1VBT6"/>
<dbReference type="InterPro" id="IPR025493">
    <property type="entry name" value="DUF4384"/>
</dbReference>
<sequence>MRNGSRTPLVGLLALTALLGLTSPAQAAGRAKISAQSIIVNPVETKLDIQVWVNKDPSGQGNPVYRKGDPVRVGVKTNADAYVYLFNVNADGQIDLFFPNGYESGENGEDNFVQGGVTRLFPGKNAKYSLTVGGPNGQDRLLALASTKPLNLNDVAQFAGDQGFAEVRLQGQDKLAQALSVIVNPLPEDAWTTDVLTFRVGNGGNAGGGVGTVTTAPGQSLPTPPAQEQPTAQIQPGEKQDGSFDAAVVGAYDRLKGDESLGRATSYAVPWGEGLWQKFRGVGAYGDAVLLHANGSSRAYAVHGRLLERYLALAKAENAAGRPPSRLGWAAGDEKVIPRNPYGTTGLYGFFQNGALYGTEKYGTFWLTGAVLKTYQGLGGSGSFLGFPTRDQYLVNGAWAADFEGGTIRTVNGVPKVSRK</sequence>
<evidence type="ECO:0000256" key="2">
    <source>
        <dbReference type="SAM" id="SignalP"/>
    </source>
</evidence>
<feature type="signal peptide" evidence="2">
    <location>
        <begin position="1"/>
        <end position="27"/>
    </location>
</feature>
<feature type="chain" id="PRO_5012935656" evidence="2">
    <location>
        <begin position="28"/>
        <end position="420"/>
    </location>
</feature>
<evidence type="ECO:0000313" key="4">
    <source>
        <dbReference type="EMBL" id="SMB90785.1"/>
    </source>
</evidence>
<dbReference type="RefSeq" id="WP_084048476.1">
    <property type="nucleotide sequence ID" value="NZ_FWWU01000009.1"/>
</dbReference>
<dbReference type="Pfam" id="PF14326">
    <property type="entry name" value="DUF4384"/>
    <property type="match status" value="1"/>
</dbReference>
<dbReference type="OrthoDB" id="63947at2"/>
<feature type="domain" description="DUF4384" evidence="3">
    <location>
        <begin position="64"/>
        <end position="149"/>
    </location>
</feature>
<reference evidence="4 5" key="1">
    <citation type="submission" date="2017-04" db="EMBL/GenBank/DDBJ databases">
        <authorList>
            <person name="Afonso C.L."/>
            <person name="Miller P.J."/>
            <person name="Scott M.A."/>
            <person name="Spackman E."/>
            <person name="Goraichik I."/>
            <person name="Dimitrov K.M."/>
            <person name="Suarez D.L."/>
            <person name="Swayne D.E."/>
        </authorList>
    </citation>
    <scope>NUCLEOTIDE SEQUENCE [LARGE SCALE GENOMIC DNA]</scope>
    <source>
        <strain evidence="4 5">KR-140</strain>
    </source>
</reference>
<dbReference type="EMBL" id="FWWU01000009">
    <property type="protein sequence ID" value="SMB90785.1"/>
    <property type="molecule type" value="Genomic_DNA"/>
</dbReference>
<evidence type="ECO:0000313" key="5">
    <source>
        <dbReference type="Proteomes" id="UP000192582"/>
    </source>
</evidence>
<dbReference type="STRING" id="695939.SAMN00790413_00892"/>
<organism evidence="4 5">
    <name type="scientific">Deinococcus hopiensis KR-140</name>
    <dbReference type="NCBI Taxonomy" id="695939"/>
    <lineage>
        <taxon>Bacteria</taxon>
        <taxon>Thermotogati</taxon>
        <taxon>Deinococcota</taxon>
        <taxon>Deinococci</taxon>
        <taxon>Deinococcales</taxon>
        <taxon>Deinococcaceae</taxon>
        <taxon>Deinococcus</taxon>
    </lineage>
</organism>
<accession>A0A1W1VBT6</accession>
<evidence type="ECO:0000259" key="3">
    <source>
        <dbReference type="Pfam" id="PF14326"/>
    </source>
</evidence>
<keyword evidence="2" id="KW-0732">Signal</keyword>
<dbReference type="PANTHER" id="PTHR36194:SF1">
    <property type="entry name" value="S-LAYER-LIKE PROTEIN"/>
    <property type="match status" value="1"/>
</dbReference>
<evidence type="ECO:0000256" key="1">
    <source>
        <dbReference type="SAM" id="MobiDB-lite"/>
    </source>
</evidence>